<dbReference type="Gene3D" id="2.60.200.20">
    <property type="match status" value="1"/>
</dbReference>
<dbReference type="Proteomes" id="UP000547510">
    <property type="component" value="Unassembled WGS sequence"/>
</dbReference>
<gene>
    <name evidence="1" type="ORF">FHS29_005213</name>
</gene>
<dbReference type="InterPro" id="IPR008984">
    <property type="entry name" value="SMAD_FHA_dom_sf"/>
</dbReference>
<accession>A0A841CRK6</accession>
<proteinExistence type="predicted"/>
<organism evidence="1 2">
    <name type="scientific">Saccharothrix tamanrassetensis</name>
    <dbReference type="NCBI Taxonomy" id="1051531"/>
    <lineage>
        <taxon>Bacteria</taxon>
        <taxon>Bacillati</taxon>
        <taxon>Actinomycetota</taxon>
        <taxon>Actinomycetes</taxon>
        <taxon>Pseudonocardiales</taxon>
        <taxon>Pseudonocardiaceae</taxon>
        <taxon>Saccharothrix</taxon>
    </lineage>
</organism>
<dbReference type="RefSeq" id="WP_184694690.1">
    <property type="nucleotide sequence ID" value="NZ_JACHJN010000008.1"/>
</dbReference>
<protein>
    <recommendedName>
        <fullName evidence="3">FHA domain-containing protein</fullName>
    </recommendedName>
</protein>
<reference evidence="1 2" key="1">
    <citation type="submission" date="2020-08" db="EMBL/GenBank/DDBJ databases">
        <title>Genomic Encyclopedia of Type Strains, Phase III (KMG-III): the genomes of soil and plant-associated and newly described type strains.</title>
        <authorList>
            <person name="Whitman W."/>
        </authorList>
    </citation>
    <scope>NUCLEOTIDE SEQUENCE [LARGE SCALE GENOMIC DNA]</scope>
    <source>
        <strain evidence="1 2">CECT 8640</strain>
    </source>
</reference>
<evidence type="ECO:0000313" key="1">
    <source>
        <dbReference type="EMBL" id="MBB5958605.1"/>
    </source>
</evidence>
<dbReference type="AlphaFoldDB" id="A0A841CRK6"/>
<keyword evidence="2" id="KW-1185">Reference proteome</keyword>
<dbReference type="SUPFAM" id="SSF49879">
    <property type="entry name" value="SMAD/FHA domain"/>
    <property type="match status" value="1"/>
</dbReference>
<sequence>MSGQLPVEVRVGAQAYTVAPGEEFAFGRSRECTVCLDPDDATISRRAGVITSENGIWFVVNTSTRRGLELVDDRGLRSLVGPGKRSVLQGSMRVYVQGGGSRPHIVEIDAHEFDSAGLRELPTGQPTITGDDVVLTREEKLALTALFAGYLQKGAAYDPYPRTYDAAAKRLGWPRTTLLRKIEYLRTRLTKAGVPNMNGANALINLAEHALTRGLITEHDLRLIGL</sequence>
<name>A0A841CRK6_9PSEU</name>
<comment type="caution">
    <text evidence="1">The sequence shown here is derived from an EMBL/GenBank/DDBJ whole genome shotgun (WGS) entry which is preliminary data.</text>
</comment>
<dbReference type="EMBL" id="JACHJN010000008">
    <property type="protein sequence ID" value="MBB5958605.1"/>
    <property type="molecule type" value="Genomic_DNA"/>
</dbReference>
<evidence type="ECO:0008006" key="3">
    <source>
        <dbReference type="Google" id="ProtNLM"/>
    </source>
</evidence>
<evidence type="ECO:0000313" key="2">
    <source>
        <dbReference type="Proteomes" id="UP000547510"/>
    </source>
</evidence>